<evidence type="ECO:0008006" key="4">
    <source>
        <dbReference type="Google" id="ProtNLM"/>
    </source>
</evidence>
<accession>A0ABN7B6G8</accession>
<gene>
    <name evidence="2" type="ORF">NTJ_12271</name>
</gene>
<dbReference type="Proteomes" id="UP001307889">
    <property type="component" value="Chromosome 10"/>
</dbReference>
<proteinExistence type="predicted"/>
<protein>
    <recommendedName>
        <fullName evidence="4">BEN domain-containing protein</fullName>
    </recommendedName>
</protein>
<reference evidence="2 3" key="1">
    <citation type="submission" date="2023-09" db="EMBL/GenBank/DDBJ databases">
        <title>Nesidiocoris tenuis whole genome shotgun sequence.</title>
        <authorList>
            <person name="Shibata T."/>
            <person name="Shimoda M."/>
            <person name="Kobayashi T."/>
            <person name="Uehara T."/>
        </authorList>
    </citation>
    <scope>NUCLEOTIDE SEQUENCE [LARGE SCALE GENOMIC DNA]</scope>
    <source>
        <strain evidence="2 3">Japan</strain>
    </source>
</reference>
<evidence type="ECO:0000256" key="1">
    <source>
        <dbReference type="SAM" id="MobiDB-lite"/>
    </source>
</evidence>
<organism evidence="2 3">
    <name type="scientific">Nesidiocoris tenuis</name>
    <dbReference type="NCBI Taxonomy" id="355587"/>
    <lineage>
        <taxon>Eukaryota</taxon>
        <taxon>Metazoa</taxon>
        <taxon>Ecdysozoa</taxon>
        <taxon>Arthropoda</taxon>
        <taxon>Hexapoda</taxon>
        <taxon>Insecta</taxon>
        <taxon>Pterygota</taxon>
        <taxon>Neoptera</taxon>
        <taxon>Paraneoptera</taxon>
        <taxon>Hemiptera</taxon>
        <taxon>Heteroptera</taxon>
        <taxon>Panheteroptera</taxon>
        <taxon>Cimicomorpha</taxon>
        <taxon>Miridae</taxon>
        <taxon>Dicyphina</taxon>
        <taxon>Nesidiocoris</taxon>
    </lineage>
</organism>
<keyword evidence="3" id="KW-1185">Reference proteome</keyword>
<feature type="region of interest" description="Disordered" evidence="1">
    <location>
        <begin position="1"/>
        <end position="27"/>
    </location>
</feature>
<sequence length="276" mass="30878">MIGSEADSKKRHRNSPEQGRPAKKGEMEDANFAKYMAGFSQLLDDRLRGVARKEDVQSVKEEIGRLASENAALRAMVCRVQEENTFLKKQIEDIDRKVRRNNLILKGVPNSAEEDLIRVAGGVMSELKSAGQEPKIRQATRLGPGDAPILVEMENSQVIPGLLRNATKLRNSGVGISRDMSPLARNSCNKMLKLRWLLRNRYPNLDLNMRIQYDKLQINGRIFEWVAEDLRCGNEDGVLSLGSIVKEDVVGLLSELKNFRGGDRGGRGQKNSKPDP</sequence>
<name>A0ABN7B6G8_9HEMI</name>
<evidence type="ECO:0000313" key="2">
    <source>
        <dbReference type="EMBL" id="BES99454.1"/>
    </source>
</evidence>
<dbReference type="EMBL" id="AP028918">
    <property type="protein sequence ID" value="BES99454.1"/>
    <property type="molecule type" value="Genomic_DNA"/>
</dbReference>
<evidence type="ECO:0000313" key="3">
    <source>
        <dbReference type="Proteomes" id="UP001307889"/>
    </source>
</evidence>